<dbReference type="EC" id="4.1.2.14" evidence="6"/>
<dbReference type="NCBIfam" id="NF005119">
    <property type="entry name" value="PRK06552.1"/>
    <property type="match status" value="1"/>
</dbReference>
<evidence type="ECO:0000256" key="1">
    <source>
        <dbReference type="ARBA" id="ARBA00004761"/>
    </source>
</evidence>
<evidence type="ECO:0000313" key="7">
    <source>
        <dbReference type="Proteomes" id="UP000238739"/>
    </source>
</evidence>
<dbReference type="Gene3D" id="3.20.20.70">
    <property type="entry name" value="Aldolase class I"/>
    <property type="match status" value="1"/>
</dbReference>
<comment type="subunit">
    <text evidence="3">Homotrimer.</text>
</comment>
<dbReference type="GO" id="GO:0008700">
    <property type="term" value="F:(R,S)-4-hydroxy-2-oxoglutarate aldolase activity"/>
    <property type="evidence" value="ECO:0007669"/>
    <property type="project" value="UniProtKB-EC"/>
</dbReference>
<reference evidence="6" key="1">
    <citation type="submission" date="2018-01" db="EMBL/GenBank/DDBJ databases">
        <authorList>
            <person name="Chaillou S."/>
        </authorList>
    </citation>
    <scope>NUCLEOTIDE SEQUENCE [LARGE SCALE GENOMIC DNA]</scope>
    <source>
        <strain evidence="6">MFPC41A2801</strain>
    </source>
</reference>
<comment type="similarity">
    <text evidence="2">Belongs to the KHG/KDPG aldolase family.</text>
</comment>
<dbReference type="GO" id="GO:0008675">
    <property type="term" value="F:2-dehydro-3-deoxy-phosphogluconate aldolase activity"/>
    <property type="evidence" value="ECO:0007669"/>
    <property type="project" value="UniProtKB-EC"/>
</dbReference>
<evidence type="ECO:0000256" key="2">
    <source>
        <dbReference type="ARBA" id="ARBA00006906"/>
    </source>
</evidence>
<keyword evidence="7" id="KW-1185">Reference proteome</keyword>
<dbReference type="InterPro" id="IPR013785">
    <property type="entry name" value="Aldolase_TIM"/>
</dbReference>
<dbReference type="CDD" id="cd00452">
    <property type="entry name" value="KDPG_aldolase"/>
    <property type="match status" value="1"/>
</dbReference>
<proteinExistence type="inferred from homology"/>
<evidence type="ECO:0000256" key="4">
    <source>
        <dbReference type="ARBA" id="ARBA00023239"/>
    </source>
</evidence>
<dbReference type="RefSeq" id="WP_106483126.1">
    <property type="nucleotide sequence ID" value="NZ_LT984417.1"/>
</dbReference>
<dbReference type="SUPFAM" id="SSF51569">
    <property type="entry name" value="Aldolase"/>
    <property type="match status" value="1"/>
</dbReference>
<name>A0A2N9DUT6_9LACO</name>
<accession>A0A2N9DUT6</accession>
<keyword evidence="4 6" id="KW-0456">Lyase</keyword>
<dbReference type="InterPro" id="IPR000887">
    <property type="entry name" value="Aldlse_KDPG_KHG"/>
</dbReference>
<dbReference type="PANTHER" id="PTHR30246:SF1">
    <property type="entry name" value="2-DEHYDRO-3-DEOXY-6-PHOSPHOGALACTONATE ALDOLASE-RELATED"/>
    <property type="match status" value="1"/>
</dbReference>
<evidence type="ECO:0000313" key="6">
    <source>
        <dbReference type="EMBL" id="SPC37976.1"/>
    </source>
</evidence>
<comment type="pathway">
    <text evidence="1">Carbohydrate acid metabolism.</text>
</comment>
<dbReference type="EMBL" id="OGVC01000014">
    <property type="protein sequence ID" value="SPC37976.1"/>
    <property type="molecule type" value="Genomic_DNA"/>
</dbReference>
<evidence type="ECO:0000256" key="5">
    <source>
        <dbReference type="ARBA" id="ARBA00023277"/>
    </source>
</evidence>
<comment type="caution">
    <text evidence="6">The sequence shown here is derived from an EMBL/GenBank/DDBJ whole genome shotgun (WGS) entry which is preliminary data.</text>
</comment>
<protein>
    <submittedName>
        <fullName evidence="6">4-Hydroxy-2-oxoglutarate aldolase / 2-dehydro-3-deoxyphosphogluconate aldolase</fullName>
        <ecNumber evidence="6">4.1.2.14</ecNumber>
        <ecNumber evidence="6">4.1.3.16</ecNumber>
    </submittedName>
</protein>
<sequence>MQKMSILQKVLDTGVVAVVRGASKEEAFKAAEACIEGGVKGIELTFTAPQADQIIAELKAQYQDDAGVCIGAGTVLEPTTARIAIMAGAEFIVSPSFNKEVALLCNLYQIPYMPGCMTITEIQTAMTYGSEIVKVFPGSVVGQGFISAVKAPFPQVNIMPTGGVNLENMSDWFDKGVVVVGAGGNLVGPAEKGDFAQVKENAKAYHARFEEIKQGLNR</sequence>
<dbReference type="NCBIfam" id="TIGR01182">
    <property type="entry name" value="eda"/>
    <property type="match status" value="1"/>
</dbReference>
<keyword evidence="5" id="KW-0119">Carbohydrate metabolism</keyword>
<organism evidence="6 7">
    <name type="scientific">Latilactobacillus fuchuensis</name>
    <dbReference type="NCBI Taxonomy" id="164393"/>
    <lineage>
        <taxon>Bacteria</taxon>
        <taxon>Bacillati</taxon>
        <taxon>Bacillota</taxon>
        <taxon>Bacilli</taxon>
        <taxon>Lactobacillales</taxon>
        <taxon>Lactobacillaceae</taxon>
        <taxon>Latilactobacillus</taxon>
    </lineage>
</organism>
<dbReference type="PANTHER" id="PTHR30246">
    <property type="entry name" value="2-KETO-3-DEOXY-6-PHOSPHOGLUCONATE ALDOLASE"/>
    <property type="match status" value="1"/>
</dbReference>
<evidence type="ECO:0000256" key="3">
    <source>
        <dbReference type="ARBA" id="ARBA00011233"/>
    </source>
</evidence>
<dbReference type="AlphaFoldDB" id="A0A2N9DUT6"/>
<gene>
    <name evidence="6" type="ORF">LFUMFP_210077</name>
</gene>
<dbReference type="EC" id="4.1.3.16" evidence="6"/>
<dbReference type="Pfam" id="PF01081">
    <property type="entry name" value="Aldolase"/>
    <property type="match status" value="1"/>
</dbReference>
<dbReference type="Proteomes" id="UP000238739">
    <property type="component" value="Unassembled WGS sequence"/>
</dbReference>